<keyword evidence="1" id="KW-0812">Transmembrane</keyword>
<evidence type="ECO:0000256" key="1">
    <source>
        <dbReference type="SAM" id="Phobius"/>
    </source>
</evidence>
<keyword evidence="1" id="KW-1133">Transmembrane helix</keyword>
<protein>
    <submittedName>
        <fullName evidence="2">Uncharacterized protein</fullName>
    </submittedName>
</protein>
<organism evidence="2">
    <name type="scientific">freshwater metagenome</name>
    <dbReference type="NCBI Taxonomy" id="449393"/>
    <lineage>
        <taxon>unclassified sequences</taxon>
        <taxon>metagenomes</taxon>
        <taxon>ecological metagenomes</taxon>
    </lineage>
</organism>
<reference evidence="2" key="1">
    <citation type="submission" date="2014-05" db="EMBL/GenBank/DDBJ databases">
        <title>Key roles for freshwater Actinobacteria revealed by deep metagenomic sequencing.</title>
        <authorList>
            <person name="Ghai R."/>
            <person name="Mizuno C.M."/>
            <person name="Picazo A."/>
            <person name="Camacho A."/>
            <person name="Rodriguez-Valera F."/>
        </authorList>
    </citation>
    <scope>NUCLEOTIDE SEQUENCE</scope>
</reference>
<keyword evidence="1" id="KW-0472">Membrane</keyword>
<feature type="transmembrane region" description="Helical" evidence="1">
    <location>
        <begin position="22"/>
        <end position="40"/>
    </location>
</feature>
<proteinExistence type="predicted"/>
<name>A0A094QCU5_9ZZZZ</name>
<sequence length="126" mass="13657">MSQDYIAGACNIGPAEIKQRKTVAFIGLALSIISLAYLIFSDSEKSARLTLIIPFAIFAIGFVQSRKKFCLAYGFLGTFNFGKLGKVSKVADSAAKKADRETAIKILLQSLFLALGLTLIAYLLPF</sequence>
<gene>
    <name evidence="2" type="ORF">GM50_3825</name>
</gene>
<dbReference type="EMBL" id="JNSK01000007">
    <property type="protein sequence ID" value="KGA19969.1"/>
    <property type="molecule type" value="Genomic_DNA"/>
</dbReference>
<dbReference type="AlphaFoldDB" id="A0A094QCU5"/>
<comment type="caution">
    <text evidence="2">The sequence shown here is derived from an EMBL/GenBank/DDBJ whole genome shotgun (WGS) entry which is preliminary data.</text>
</comment>
<feature type="transmembrane region" description="Helical" evidence="1">
    <location>
        <begin position="106"/>
        <end position="124"/>
    </location>
</feature>
<accession>A0A094QCU5</accession>
<feature type="transmembrane region" description="Helical" evidence="1">
    <location>
        <begin position="46"/>
        <end position="63"/>
    </location>
</feature>
<evidence type="ECO:0000313" key="2">
    <source>
        <dbReference type="EMBL" id="KGA19969.1"/>
    </source>
</evidence>